<organism evidence="1 2">
    <name type="scientific">Streptomyces cylindrosporus</name>
    <dbReference type="NCBI Taxonomy" id="2927583"/>
    <lineage>
        <taxon>Bacteria</taxon>
        <taxon>Bacillati</taxon>
        <taxon>Actinomycetota</taxon>
        <taxon>Actinomycetes</taxon>
        <taxon>Kitasatosporales</taxon>
        <taxon>Streptomycetaceae</taxon>
        <taxon>Streptomyces</taxon>
    </lineage>
</organism>
<evidence type="ECO:0000313" key="2">
    <source>
        <dbReference type="Proteomes" id="UP001165269"/>
    </source>
</evidence>
<gene>
    <name evidence="1" type="ORF">MQP27_20570</name>
</gene>
<dbReference type="Proteomes" id="UP001165269">
    <property type="component" value="Unassembled WGS sequence"/>
</dbReference>
<name>A0ABS9YC71_9ACTN</name>
<dbReference type="Gene3D" id="1.10.287.890">
    <property type="entry name" value="Crystal structure of tRNA isopentenylpyrophosphate transferase (bh2366) domain"/>
    <property type="match status" value="1"/>
</dbReference>
<dbReference type="Pfam" id="PF01745">
    <property type="entry name" value="IPT"/>
    <property type="match status" value="1"/>
</dbReference>
<dbReference type="GO" id="GO:0016740">
    <property type="term" value="F:transferase activity"/>
    <property type="evidence" value="ECO:0007669"/>
    <property type="project" value="UniProtKB-KW"/>
</dbReference>
<proteinExistence type="predicted"/>
<dbReference type="EMBL" id="JALDAY010000006">
    <property type="protein sequence ID" value="MCI3273496.1"/>
    <property type="molecule type" value="Genomic_DNA"/>
</dbReference>
<dbReference type="InterPro" id="IPR027417">
    <property type="entry name" value="P-loop_NTPase"/>
</dbReference>
<dbReference type="Gene3D" id="3.40.50.300">
    <property type="entry name" value="P-loop containing nucleotide triphosphate hydrolases"/>
    <property type="match status" value="1"/>
</dbReference>
<dbReference type="SUPFAM" id="SSF52540">
    <property type="entry name" value="P-loop containing nucleoside triphosphate hydrolases"/>
    <property type="match status" value="1"/>
</dbReference>
<evidence type="ECO:0000313" key="1">
    <source>
        <dbReference type="EMBL" id="MCI3273496.1"/>
    </source>
</evidence>
<keyword evidence="1" id="KW-0808">Transferase</keyword>
<accession>A0ABS9YC71</accession>
<protein>
    <submittedName>
        <fullName evidence="1">Isopentenyl transferase family protein</fullName>
    </submittedName>
</protein>
<reference evidence="1" key="1">
    <citation type="submission" date="2022-03" db="EMBL/GenBank/DDBJ databases">
        <title>Streptomyces 7R015 and 7R016 isolated from Barleria lupulina in Thailand.</title>
        <authorList>
            <person name="Kanchanasin P."/>
            <person name="Phongsopitanun W."/>
            <person name="Tanasupawat S."/>
        </authorList>
    </citation>
    <scope>NUCLEOTIDE SEQUENCE</scope>
    <source>
        <strain evidence="1">7R015</strain>
    </source>
</reference>
<sequence>MEGQVQDSDVIPVHLIAGPTGTGKSQAATNLALRTGSTIVVADRLQCYAEIATTSTRTGADTPGTHRVWLCERTVADGDYSAEEAVDNLVEQLTLAASPGAPVIVEGGSISLLILLAAHLDRLPWAVTPTLLTRPSAPGQYVKNLAARAAAMLRPTPPQPGLLQELAHLWRDPVNRWFAASVNGFEAALEWCAKYSLDPQDPAAEAIPNSLLDELSTMIAERHMEHGTCQEKIFRDLFSEWKSDAFTVRSA</sequence>
<comment type="caution">
    <text evidence="1">The sequence shown here is derived from an EMBL/GenBank/DDBJ whole genome shotgun (WGS) entry which is preliminary data.</text>
</comment>
<dbReference type="RefSeq" id="WP_242766755.1">
    <property type="nucleotide sequence ID" value="NZ_JALDAY010000006.1"/>
</dbReference>
<keyword evidence="2" id="KW-1185">Reference proteome</keyword>